<dbReference type="InterPro" id="IPR026817">
    <property type="entry name" value="Ect2"/>
</dbReference>
<dbReference type="Pfam" id="PF00621">
    <property type="entry name" value="RhoGEF"/>
    <property type="match status" value="1"/>
</dbReference>
<dbReference type="GO" id="GO:0000281">
    <property type="term" value="P:mitotic cytokinesis"/>
    <property type="evidence" value="ECO:0007669"/>
    <property type="project" value="TreeGrafter"/>
</dbReference>
<dbReference type="Proteomes" id="UP001211065">
    <property type="component" value="Unassembled WGS sequence"/>
</dbReference>
<dbReference type="InterPro" id="IPR035899">
    <property type="entry name" value="DBL_dom_sf"/>
</dbReference>
<name>A0AAD5U307_9FUNG</name>
<dbReference type="GO" id="GO:0005096">
    <property type="term" value="F:GTPase activator activity"/>
    <property type="evidence" value="ECO:0007669"/>
    <property type="project" value="InterPro"/>
</dbReference>
<dbReference type="InterPro" id="IPR000219">
    <property type="entry name" value="DH_dom"/>
</dbReference>
<gene>
    <name evidence="2" type="primary">ECT2</name>
    <name evidence="2" type="ORF">HK099_002032</name>
</gene>
<feature type="domain" description="DH" evidence="1">
    <location>
        <begin position="104"/>
        <end position="272"/>
    </location>
</feature>
<dbReference type="EMBL" id="JADGJW010000164">
    <property type="protein sequence ID" value="KAJ3222669.1"/>
    <property type="molecule type" value="Genomic_DNA"/>
</dbReference>
<dbReference type="SUPFAM" id="SSF48065">
    <property type="entry name" value="DBL homology domain (DH-domain)"/>
    <property type="match status" value="1"/>
</dbReference>
<keyword evidence="3" id="KW-1185">Reference proteome</keyword>
<evidence type="ECO:0000313" key="2">
    <source>
        <dbReference type="EMBL" id="KAJ3222669.1"/>
    </source>
</evidence>
<dbReference type="GO" id="GO:0005938">
    <property type="term" value="C:cell cortex"/>
    <property type="evidence" value="ECO:0007669"/>
    <property type="project" value="TreeGrafter"/>
</dbReference>
<evidence type="ECO:0000259" key="1">
    <source>
        <dbReference type="PROSITE" id="PS50010"/>
    </source>
</evidence>
<dbReference type="Gene3D" id="1.20.900.10">
    <property type="entry name" value="Dbl homology (DH) domain"/>
    <property type="match status" value="1"/>
</dbReference>
<reference evidence="2" key="1">
    <citation type="submission" date="2020-05" db="EMBL/GenBank/DDBJ databases">
        <title>Phylogenomic resolution of chytrid fungi.</title>
        <authorList>
            <person name="Stajich J.E."/>
            <person name="Amses K."/>
            <person name="Simmons R."/>
            <person name="Seto K."/>
            <person name="Myers J."/>
            <person name="Bonds A."/>
            <person name="Quandt C.A."/>
            <person name="Barry K."/>
            <person name="Liu P."/>
            <person name="Grigoriev I."/>
            <person name="Longcore J.E."/>
            <person name="James T.Y."/>
        </authorList>
    </citation>
    <scope>NUCLEOTIDE SEQUENCE</scope>
    <source>
        <strain evidence="2">JEL0476</strain>
    </source>
</reference>
<dbReference type="PROSITE" id="PS50010">
    <property type="entry name" value="DH_2"/>
    <property type="match status" value="1"/>
</dbReference>
<dbReference type="CDD" id="cd00160">
    <property type="entry name" value="RhoGEF"/>
    <property type="match status" value="1"/>
</dbReference>
<dbReference type="GO" id="GO:0005085">
    <property type="term" value="F:guanyl-nucleotide exchange factor activity"/>
    <property type="evidence" value="ECO:0007669"/>
    <property type="project" value="InterPro"/>
</dbReference>
<dbReference type="PANTHER" id="PTHR16777">
    <property type="entry name" value="PROTEIN ECT2"/>
    <property type="match status" value="1"/>
</dbReference>
<dbReference type="GO" id="GO:2000431">
    <property type="term" value="P:regulation of cytokinesis, actomyosin contractile ring assembly"/>
    <property type="evidence" value="ECO:0007669"/>
    <property type="project" value="InterPro"/>
</dbReference>
<dbReference type="PANTHER" id="PTHR16777:SF2">
    <property type="entry name" value="PROTEIN ECT2"/>
    <property type="match status" value="1"/>
</dbReference>
<dbReference type="GO" id="GO:0005634">
    <property type="term" value="C:nucleus"/>
    <property type="evidence" value="ECO:0007669"/>
    <property type="project" value="InterPro"/>
</dbReference>
<dbReference type="AlphaFoldDB" id="A0AAD5U307"/>
<sequence length="428" mass="48604">MSSDNVNEKNYTTQTVISQLYSLQNSTFPENLNPPFLKSPLYSTDAMVLLCPHLIDSISGSLPPDSVVVTVTKEEARLERKTEEEEALAREKTSSICNNLEKDKRGHIVSELYKTEKNYVRDLDIIMNIFDGMDELFELHTLFVSKLEDLLAVDKWSTEKTAIGKLFSDLRESFDRSYAVFIDSYNLSQKEMKGLESDNPAYKSFISELSKLKEANRQNLKELLITPIQRTTRYHLFLKDLEKHTPDDHPDKRDLSEAWASMTSLAKLVNDKKRSEEERTGLFEAFEQTKNCPATLISAKRRMIFSVDVLDIKSSKSFHLFLCSDLLLITSNINVSRITGLIGKGNEDKLYKYVSQPSLLNIHIEDAPDNAIKIVANGPGLTESSSNLDAIPGQVLYTFKFEGYEALKNKKNFILTFESSVKSCMEGK</sequence>
<organism evidence="2 3">
    <name type="scientific">Clydaea vesicula</name>
    <dbReference type="NCBI Taxonomy" id="447962"/>
    <lineage>
        <taxon>Eukaryota</taxon>
        <taxon>Fungi</taxon>
        <taxon>Fungi incertae sedis</taxon>
        <taxon>Chytridiomycota</taxon>
        <taxon>Chytridiomycota incertae sedis</taxon>
        <taxon>Chytridiomycetes</taxon>
        <taxon>Lobulomycetales</taxon>
        <taxon>Lobulomycetaceae</taxon>
        <taxon>Clydaea</taxon>
    </lineage>
</organism>
<dbReference type="SMART" id="SM00325">
    <property type="entry name" value="RhoGEF"/>
    <property type="match status" value="1"/>
</dbReference>
<proteinExistence type="predicted"/>
<protein>
    <submittedName>
        <fullName evidence="2">Protein T2</fullName>
    </submittedName>
</protein>
<accession>A0AAD5U307</accession>
<evidence type="ECO:0000313" key="3">
    <source>
        <dbReference type="Proteomes" id="UP001211065"/>
    </source>
</evidence>
<comment type="caution">
    <text evidence="2">The sequence shown here is derived from an EMBL/GenBank/DDBJ whole genome shotgun (WGS) entry which is preliminary data.</text>
</comment>